<dbReference type="EMBL" id="ADAS02000043">
    <property type="protein sequence ID" value="OAV94136.1"/>
    <property type="molecule type" value="Genomic_DNA"/>
</dbReference>
<reference evidence="3 4" key="3">
    <citation type="journal article" date="2017" name="G3 (Bethesda)">
        <title>Comparative analysis highlights variable genome content of wheat rusts and divergence of the mating loci.</title>
        <authorList>
            <person name="Cuomo C.A."/>
            <person name="Bakkeren G."/>
            <person name="Khalil H.B."/>
            <person name="Panwar V."/>
            <person name="Joly D."/>
            <person name="Linning R."/>
            <person name="Sakthikumar S."/>
            <person name="Song X."/>
            <person name="Adiconis X."/>
            <person name="Fan L."/>
            <person name="Goldberg J.M."/>
            <person name="Levin J.Z."/>
            <person name="Young S."/>
            <person name="Zeng Q."/>
            <person name="Anikster Y."/>
            <person name="Bruce M."/>
            <person name="Wang M."/>
            <person name="Yin C."/>
            <person name="McCallum B."/>
            <person name="Szabo L.J."/>
            <person name="Hulbert S."/>
            <person name="Chen X."/>
            <person name="Fellers J.P."/>
        </authorList>
    </citation>
    <scope>NUCLEOTIDE SEQUENCE</scope>
    <source>
        <strain evidence="4">Isolate 1-1 / race 1 (BBBD)</strain>
        <strain evidence="3">isolate 1-1 / race 1 (BBBD)</strain>
    </source>
</reference>
<reference evidence="2" key="1">
    <citation type="submission" date="2009-11" db="EMBL/GenBank/DDBJ databases">
        <authorList>
            <consortium name="The Broad Institute Genome Sequencing Platform"/>
            <person name="Ward D."/>
            <person name="Feldgarden M."/>
            <person name="Earl A."/>
            <person name="Young S.K."/>
            <person name="Zeng Q."/>
            <person name="Koehrsen M."/>
            <person name="Alvarado L."/>
            <person name="Berlin A."/>
            <person name="Bochicchio J."/>
            <person name="Borenstein D."/>
            <person name="Chapman S.B."/>
            <person name="Chen Z."/>
            <person name="Engels R."/>
            <person name="Freedman E."/>
            <person name="Gellesch M."/>
            <person name="Goldberg J."/>
            <person name="Griggs A."/>
            <person name="Gujja S."/>
            <person name="Heilman E."/>
            <person name="Heiman D."/>
            <person name="Hepburn T."/>
            <person name="Howarth C."/>
            <person name="Jen D."/>
            <person name="Larson L."/>
            <person name="Lewis B."/>
            <person name="Mehta T."/>
            <person name="Park D."/>
            <person name="Pearson M."/>
            <person name="Roberts A."/>
            <person name="Saif S."/>
            <person name="Shea T."/>
            <person name="Shenoy N."/>
            <person name="Sisk P."/>
            <person name="Stolte C."/>
            <person name="Sykes S."/>
            <person name="Thomson T."/>
            <person name="Walk T."/>
            <person name="White J."/>
            <person name="Yandava C."/>
            <person name="Izard J."/>
            <person name="Baranova O.V."/>
            <person name="Blanton J.M."/>
            <person name="Tanner A.C."/>
            <person name="Dewhirst F.E."/>
            <person name="Haas B."/>
            <person name="Nusbaum C."/>
            <person name="Birren B."/>
        </authorList>
    </citation>
    <scope>NUCLEOTIDE SEQUENCE [LARGE SCALE GENOMIC DNA]</scope>
    <source>
        <strain evidence="2">1-1 BBBD Race 1</strain>
    </source>
</reference>
<evidence type="ECO:0000313" key="3">
    <source>
        <dbReference type="EnsemblFungi" id="PTTG_12154-t43_1-p1"/>
    </source>
</evidence>
<protein>
    <submittedName>
        <fullName evidence="2 3">Uncharacterized protein</fullName>
    </submittedName>
</protein>
<proteinExistence type="predicted"/>
<name>A0A180GMW0_PUCT1</name>
<reference evidence="2" key="2">
    <citation type="submission" date="2016-05" db="EMBL/GenBank/DDBJ databases">
        <title>Comparative analysis highlights variable genome content of wheat rusts and divergence of the mating loci.</title>
        <authorList>
            <person name="Cuomo C.A."/>
            <person name="Bakkeren G."/>
            <person name="Szabo L."/>
            <person name="Khalil H."/>
            <person name="Joly D."/>
            <person name="Goldberg J."/>
            <person name="Young S."/>
            <person name="Zeng Q."/>
            <person name="Fellers J."/>
        </authorList>
    </citation>
    <scope>NUCLEOTIDE SEQUENCE [LARGE SCALE GENOMIC DNA]</scope>
    <source>
        <strain evidence="2">1-1 BBBD Race 1</strain>
    </source>
</reference>
<feature type="compositionally biased region" description="Basic and acidic residues" evidence="1">
    <location>
        <begin position="53"/>
        <end position="62"/>
    </location>
</feature>
<evidence type="ECO:0000256" key="1">
    <source>
        <dbReference type="SAM" id="MobiDB-lite"/>
    </source>
</evidence>
<dbReference type="Proteomes" id="UP000005240">
    <property type="component" value="Unassembled WGS sequence"/>
</dbReference>
<accession>A0A180GMW0</accession>
<evidence type="ECO:0000313" key="4">
    <source>
        <dbReference type="Proteomes" id="UP000005240"/>
    </source>
</evidence>
<evidence type="ECO:0000313" key="2">
    <source>
        <dbReference type="EMBL" id="OAV94136.1"/>
    </source>
</evidence>
<reference evidence="3" key="4">
    <citation type="submission" date="2025-05" db="UniProtKB">
        <authorList>
            <consortium name="EnsemblFungi"/>
        </authorList>
    </citation>
    <scope>IDENTIFICATION</scope>
    <source>
        <strain evidence="3">isolate 1-1 / race 1 (BBBD)</strain>
    </source>
</reference>
<sequence>MYTPLMEDVPEKTSHSSAVLDALPSRPSSQRFIQHSEDHDVVRGKDPNLNLTGDKKKQSENKFDLGKSAIGFASAESPALQEGTSQNELLQLISSFHSYEI</sequence>
<organism evidence="2">
    <name type="scientific">Puccinia triticina (isolate 1-1 / race 1 (BBBD))</name>
    <name type="common">Brown leaf rust fungus</name>
    <dbReference type="NCBI Taxonomy" id="630390"/>
    <lineage>
        <taxon>Eukaryota</taxon>
        <taxon>Fungi</taxon>
        <taxon>Dikarya</taxon>
        <taxon>Basidiomycota</taxon>
        <taxon>Pucciniomycotina</taxon>
        <taxon>Pucciniomycetes</taxon>
        <taxon>Pucciniales</taxon>
        <taxon>Pucciniaceae</taxon>
        <taxon>Puccinia</taxon>
    </lineage>
</organism>
<dbReference type="VEuPathDB" id="FungiDB:PTTG_12154"/>
<dbReference type="AlphaFoldDB" id="A0A180GMW0"/>
<dbReference type="EnsemblFungi" id="PTTG_12154-t43_1">
    <property type="protein sequence ID" value="PTTG_12154-t43_1-p1"/>
    <property type="gene ID" value="PTTG_12154"/>
</dbReference>
<keyword evidence="4" id="KW-1185">Reference proteome</keyword>
<feature type="region of interest" description="Disordered" evidence="1">
    <location>
        <begin position="41"/>
        <end position="62"/>
    </location>
</feature>
<gene>
    <name evidence="2" type="ORF">PTTG_12154</name>
</gene>